<reference evidence="2" key="2">
    <citation type="submission" date="2018-10" db="UniProtKB">
        <authorList>
            <consortium name="EnsemblPlants"/>
        </authorList>
    </citation>
    <scope>IDENTIFICATION</scope>
</reference>
<evidence type="ECO:0000313" key="2">
    <source>
        <dbReference type="EnsemblPlants" id="TraesCS3A02G491600.1"/>
    </source>
</evidence>
<proteinExistence type="predicted"/>
<keyword evidence="1" id="KW-1133">Transmembrane helix</keyword>
<evidence type="ECO:0000256" key="1">
    <source>
        <dbReference type="SAM" id="Phobius"/>
    </source>
</evidence>
<organism evidence="2">
    <name type="scientific">Triticum aestivum</name>
    <name type="common">Wheat</name>
    <dbReference type="NCBI Taxonomy" id="4565"/>
    <lineage>
        <taxon>Eukaryota</taxon>
        <taxon>Viridiplantae</taxon>
        <taxon>Streptophyta</taxon>
        <taxon>Embryophyta</taxon>
        <taxon>Tracheophyta</taxon>
        <taxon>Spermatophyta</taxon>
        <taxon>Magnoliopsida</taxon>
        <taxon>Liliopsida</taxon>
        <taxon>Poales</taxon>
        <taxon>Poaceae</taxon>
        <taxon>BOP clade</taxon>
        <taxon>Pooideae</taxon>
        <taxon>Triticodae</taxon>
        <taxon>Triticeae</taxon>
        <taxon>Triticinae</taxon>
        <taxon>Triticum</taxon>
    </lineage>
</organism>
<dbReference type="Gramene" id="TraesCS3A03G1153900.1">
    <property type="protein sequence ID" value="TraesCS3A03G1153900.1.CDS"/>
    <property type="gene ID" value="TraesCS3A03G1153900"/>
</dbReference>
<dbReference type="OMA" id="TFEEYHE"/>
<protein>
    <recommendedName>
        <fullName evidence="4">DUF4220 domain-containing protein</fullName>
    </recommendedName>
</protein>
<feature type="transmembrane region" description="Helical" evidence="1">
    <location>
        <begin position="81"/>
        <end position="98"/>
    </location>
</feature>
<feature type="transmembrane region" description="Helical" evidence="1">
    <location>
        <begin position="104"/>
        <end position="128"/>
    </location>
</feature>
<dbReference type="Gramene" id="TraesCS3A02G491600.1">
    <property type="protein sequence ID" value="TraesCS3A02G491600.1"/>
    <property type="gene ID" value="TraesCS3A02G491600"/>
</dbReference>
<dbReference type="Gramene" id="TraesCAD_scaffold_003195_01G000200.1">
    <property type="protein sequence ID" value="TraesCAD_scaffold_003195_01G000200.1"/>
    <property type="gene ID" value="TraesCAD_scaffold_003195_01G000200"/>
</dbReference>
<dbReference type="GeneID" id="123059413"/>
<keyword evidence="3" id="KW-1185">Reference proteome</keyword>
<keyword evidence="1" id="KW-0812">Transmembrane</keyword>
<dbReference type="RefSeq" id="XP_044337927.1">
    <property type="nucleotide sequence ID" value="XM_044481992.1"/>
</dbReference>
<dbReference type="PANTHER" id="PTHR33115">
    <property type="entry name" value="ARM REPEAT SUPERFAMILY PROTEIN"/>
    <property type="match status" value="1"/>
</dbReference>
<keyword evidence="1" id="KW-0472">Membrane</keyword>
<sequence>MLIRGLGFLVVTWTTVVLLGGFVSLLHKKDFWSLTVITLIQISRVVDNYGGENWSSFAASSRGLNAVRSVFARGRMDDDNIRAVLLVKQILGCIAFWVQLATYAILLLCSAAVIFHAGPFIAIGVSLWRLKQHDYGNSDGDSSTANMKPALDVLYIIVVVQGAIINYSLMLNALVPKKLVAVVAKIYGFEGPGVALVKKYMIETRKGCAKHPSFAKGRNLVTYAVDLMAHDKLPQDYLSGLKILRTILGPLDQMKSNKFKEQRMLIRQLILYAPSSHIFRRLLVLSNPRGYPYGTEKSAQREMTKHAASIVVHIADGASEEQIPQVIQCMSSLMGTFEESEHYPEEEDYLKRLWECLHVLFLFAADENNCILIIHARGLLTKILTPLTSDHYHQNNHEDWGDVLAESLKLINRLTTVHGHGQTLLRDISTNQEAVEPMNRILGCAECDDKEQKALIIRIFTELHVQVQLPNRVNFIEMLADIYTYTAVGSTRIPGPARIAALEALAKLCSRDGSNARIILQVNGSAVYSFTGDLDAASNGYCRYHISVAEILQHACLHYTRDDECLGVLKGSMTYVMPKVLTKILTGQEGAASQNNCQHRIIQKQQIEKALLSLGVTVHEMFISADQDLAVHFDGAIGEFSLPVKLREMVQRNSDPTASCLIILKLISRMVISMMKCRGSRYPKPDLESLVDALWKACSRKMYFIDSSMDFASGDHAAKPHRILDSFVIEAMELVRNYRETEVMSPHTIVGGELSSN</sequence>
<evidence type="ECO:0000313" key="3">
    <source>
        <dbReference type="Proteomes" id="UP000019116"/>
    </source>
</evidence>
<evidence type="ECO:0008006" key="4">
    <source>
        <dbReference type="Google" id="ProtNLM"/>
    </source>
</evidence>
<name>A0A3B6EQ43_WHEAT</name>
<gene>
    <name evidence="2" type="primary">LOC123059413</name>
</gene>
<dbReference type="STRING" id="4565.A0A3B6EQ43"/>
<feature type="transmembrane region" description="Helical" evidence="1">
    <location>
        <begin position="149"/>
        <end position="169"/>
    </location>
</feature>
<dbReference type="AlphaFoldDB" id="A0A3B6EQ43"/>
<accession>A0A3B6EQ43</accession>
<dbReference type="EnsemblPlants" id="TraesCS3A02G491600.1">
    <property type="protein sequence ID" value="TraesCS3A02G491600.1"/>
    <property type="gene ID" value="TraesCS3A02G491600"/>
</dbReference>
<dbReference type="PANTHER" id="PTHR33115:SF58">
    <property type="entry name" value="CONDENSIN COMPLEX SUBUNIT 1 C-TERMINAL DOMAIN-CONTAINING PROTEIN"/>
    <property type="match status" value="1"/>
</dbReference>
<dbReference type="Proteomes" id="UP000019116">
    <property type="component" value="Chromosome 3A"/>
</dbReference>
<reference evidence="2" key="1">
    <citation type="submission" date="2018-08" db="EMBL/GenBank/DDBJ databases">
        <authorList>
            <person name="Rossello M."/>
        </authorList>
    </citation>
    <scope>NUCLEOTIDE SEQUENCE [LARGE SCALE GENOMIC DNA]</scope>
    <source>
        <strain evidence="2">cv. Chinese Spring</strain>
    </source>
</reference>
<dbReference type="PaxDb" id="4565-Traes_3AL_A11539F68.1"/>
<dbReference type="InterPro" id="IPR016024">
    <property type="entry name" value="ARM-type_fold"/>
</dbReference>
<feature type="transmembrane region" description="Helical" evidence="1">
    <location>
        <begin position="6"/>
        <end position="26"/>
    </location>
</feature>
<dbReference type="OrthoDB" id="613213at2759"/>
<dbReference type="SUPFAM" id="SSF48371">
    <property type="entry name" value="ARM repeat"/>
    <property type="match status" value="1"/>
</dbReference>